<dbReference type="OrthoDB" id="3624550at2"/>
<sequence length="121" mass="13348">MSGLDDTVVQQFLDEDDGGPVVMLNLLKFVPDGGAAKYQSYIENFETTGVKQRYGVEIVYGGVGAPPLAADGRTWDMVALIRYPSRRHFAEMIVDPDYVKFEHLRTEAVEAAVLQPTTPAL</sequence>
<dbReference type="PANTHER" id="PTHR40257:SF1">
    <property type="entry name" value="DUF1330 DOMAIN-CONTAINING PROTEIN"/>
    <property type="match status" value="1"/>
</dbReference>
<protein>
    <recommendedName>
        <fullName evidence="3">DUF1330 domain-containing protein</fullName>
    </recommendedName>
</protein>
<reference evidence="1 2" key="1">
    <citation type="submission" date="2018-06" db="EMBL/GenBank/DDBJ databases">
        <authorList>
            <consortium name="Pathogen Informatics"/>
            <person name="Doyle S."/>
        </authorList>
    </citation>
    <scope>NUCLEOTIDE SEQUENCE [LARGE SCALE GENOMIC DNA]</scope>
    <source>
        <strain evidence="1 2">NCTC10821</strain>
    </source>
</reference>
<evidence type="ECO:0000313" key="1">
    <source>
        <dbReference type="EMBL" id="STZ59852.1"/>
    </source>
</evidence>
<dbReference type="Gene3D" id="3.30.70.100">
    <property type="match status" value="1"/>
</dbReference>
<proteinExistence type="predicted"/>
<evidence type="ECO:0000313" key="2">
    <source>
        <dbReference type="Proteomes" id="UP000254978"/>
    </source>
</evidence>
<gene>
    <name evidence="1" type="ORF">NCTC10821_03390</name>
</gene>
<dbReference type="Proteomes" id="UP000254978">
    <property type="component" value="Unassembled WGS sequence"/>
</dbReference>
<evidence type="ECO:0008006" key="3">
    <source>
        <dbReference type="Google" id="ProtNLM"/>
    </source>
</evidence>
<name>A0A378TGA3_9MYCO</name>
<dbReference type="PANTHER" id="PTHR40257">
    <property type="match status" value="1"/>
</dbReference>
<keyword evidence="2" id="KW-1185">Reference proteome</keyword>
<dbReference type="InterPro" id="IPR011008">
    <property type="entry name" value="Dimeric_a/b-barrel"/>
</dbReference>
<accession>A0A378TGA3</accession>
<dbReference type="RefSeq" id="WP_115279215.1">
    <property type="nucleotide sequence ID" value="NZ_AP022600.1"/>
</dbReference>
<dbReference type="SUPFAM" id="SSF54909">
    <property type="entry name" value="Dimeric alpha+beta barrel"/>
    <property type="match status" value="1"/>
</dbReference>
<dbReference type="EMBL" id="UGQT01000001">
    <property type="protein sequence ID" value="STZ59852.1"/>
    <property type="molecule type" value="Genomic_DNA"/>
</dbReference>
<dbReference type="AlphaFoldDB" id="A0A378TGA3"/>
<organism evidence="1 2">
    <name type="scientific">Mycolicibacterium tokaiense</name>
    <dbReference type="NCBI Taxonomy" id="39695"/>
    <lineage>
        <taxon>Bacteria</taxon>
        <taxon>Bacillati</taxon>
        <taxon>Actinomycetota</taxon>
        <taxon>Actinomycetes</taxon>
        <taxon>Mycobacteriales</taxon>
        <taxon>Mycobacteriaceae</taxon>
        <taxon>Mycolicibacterium</taxon>
    </lineage>
</organism>